<keyword evidence="1" id="KW-0812">Transmembrane</keyword>
<protein>
    <submittedName>
        <fullName evidence="2">DUF2393 family protein</fullName>
    </submittedName>
</protein>
<proteinExistence type="predicted"/>
<evidence type="ECO:0000313" key="2">
    <source>
        <dbReference type="EMBL" id="MBN2963990.1"/>
    </source>
</evidence>
<dbReference type="RefSeq" id="WP_205458538.1">
    <property type="nucleotide sequence ID" value="NZ_JAFHKK010000006.1"/>
</dbReference>
<keyword evidence="1" id="KW-1133">Transmembrane helix</keyword>
<feature type="transmembrane region" description="Helical" evidence="1">
    <location>
        <begin position="6"/>
        <end position="25"/>
    </location>
</feature>
<keyword evidence="3" id="KW-1185">Reference proteome</keyword>
<reference evidence="2" key="2">
    <citation type="submission" date="2021-02" db="EMBL/GenBank/DDBJ databases">
        <authorList>
            <person name="Merkel A.Y."/>
        </authorList>
    </citation>
    <scope>NUCLEOTIDE SEQUENCE</scope>
    <source>
        <strain evidence="2">T05b</strain>
    </source>
</reference>
<feature type="transmembrane region" description="Helical" evidence="1">
    <location>
        <begin position="34"/>
        <end position="57"/>
    </location>
</feature>
<evidence type="ECO:0000256" key="1">
    <source>
        <dbReference type="SAM" id="Phobius"/>
    </source>
</evidence>
<dbReference type="Proteomes" id="UP000703590">
    <property type="component" value="Unassembled WGS sequence"/>
</dbReference>
<evidence type="ECO:0000313" key="3">
    <source>
        <dbReference type="Proteomes" id="UP000703590"/>
    </source>
</evidence>
<sequence length="178" mass="20209">MGYFTILHIIALLFLLGVFVLLVLLTRREKRPKVFWAMIFSNTLVTLMLMVFSMLVLDKYTKSAVIENLTQKRVLISEQITFSGQIRNIGNFTIGKCFFEVKLVNNPISAGGLSGSQVFKPTTGLSFGTKKDEKASTVTQTFTIATNLRPEELRNFSVSMPYPSHFQRTTTFQKLHCR</sequence>
<keyword evidence="1" id="KW-0472">Membrane</keyword>
<dbReference type="Pfam" id="PF09624">
    <property type="entry name" value="DUF2393"/>
    <property type="match status" value="1"/>
</dbReference>
<accession>A0ABS2WR40</accession>
<comment type="caution">
    <text evidence="2">The sequence shown here is derived from an EMBL/GenBank/DDBJ whole genome shotgun (WGS) entry which is preliminary data.</text>
</comment>
<name>A0ABS2WR40_9BACT</name>
<dbReference type="EMBL" id="JAFHKK010000006">
    <property type="protein sequence ID" value="MBN2963990.1"/>
    <property type="molecule type" value="Genomic_DNA"/>
</dbReference>
<organism evidence="2 3">
    <name type="scientific">Sulfurospirillum tamanense</name>
    <dbReference type="NCBI Taxonomy" id="2813362"/>
    <lineage>
        <taxon>Bacteria</taxon>
        <taxon>Pseudomonadati</taxon>
        <taxon>Campylobacterota</taxon>
        <taxon>Epsilonproteobacteria</taxon>
        <taxon>Campylobacterales</taxon>
        <taxon>Sulfurospirillaceae</taxon>
        <taxon>Sulfurospirillum</taxon>
    </lineage>
</organism>
<dbReference type="InterPro" id="IPR013417">
    <property type="entry name" value="CHP02588"/>
</dbReference>
<gene>
    <name evidence="2" type="ORF">JWV37_04275</name>
</gene>
<reference evidence="2" key="1">
    <citation type="submission" date="2021-02" db="EMBL/GenBank/DDBJ databases">
        <title>Sulfurospirillum tamanensis sp. nov.</title>
        <authorList>
            <person name="Frolova A."/>
            <person name="Merkel A."/>
            <person name="Slobodkin A."/>
        </authorList>
    </citation>
    <scope>NUCLEOTIDE SEQUENCE</scope>
    <source>
        <strain evidence="2">T05b</strain>
    </source>
</reference>